<dbReference type="SUPFAM" id="SSF55753">
    <property type="entry name" value="Actin depolymerizing proteins"/>
    <property type="match status" value="1"/>
</dbReference>
<evidence type="ECO:0008006" key="6">
    <source>
        <dbReference type="Google" id="ProtNLM"/>
    </source>
</evidence>
<evidence type="ECO:0000313" key="4">
    <source>
        <dbReference type="EMBL" id="KDQ06857.1"/>
    </source>
</evidence>
<sequence length="551" mass="61520">MSADLSDPNINAVYSEITSMQPTNWLILSYGETRDKLSLHSSGEGGIEELQEKIAGGTDVLFAFAREERSFITISFVPEGVSGVRRARALVHSRAVASYFKAQHAILNATKAEDVTAAAIRTKLKLAAPDERRTGNISTADIRERLASFSPVPSDVPSSPPSPSRDRPPTPRSPLVRKLPSLPGSMHILPRSPSLSEKQIAALPPTPPNDDDTPTVPEVANGTHLVEMNGNGTVPPNGSPLQNGYVPRTWQPSVHSLSAPSEASRSESPANIRLQTPSPALQQQVIPEQPSPRTAAQEHAALSRAKWAAEATQPPAPRSSEWHRQREAEAEEQARFDAERAARLKHEREERLRIEIDEEEKKRIAEQEQARKRAAERLAEEQRRREDLERSRAVGEQRRRAETAERARKLNEIEEAKRMQRDARRKKEEARLAAKREFQGRLDASQGNEEIILAGNLAVQTSNSLHWRRRYFELSRQGLTLYKSEENRAQPVDFISLASRVSGVKVMPHEFLAIPHSFTVEFTDEHPYQFFADTADEKDLLVVALKELTGA</sequence>
<dbReference type="GO" id="GO:0030427">
    <property type="term" value="C:site of polarized growth"/>
    <property type="evidence" value="ECO:0007669"/>
    <property type="project" value="TreeGrafter"/>
</dbReference>
<dbReference type="AlphaFoldDB" id="A0A067M4U1"/>
<feature type="region of interest" description="Disordered" evidence="1">
    <location>
        <begin position="248"/>
        <end position="269"/>
    </location>
</feature>
<dbReference type="SUPFAM" id="SSF50729">
    <property type="entry name" value="PH domain-like"/>
    <property type="match status" value="1"/>
</dbReference>
<dbReference type="SMART" id="SM00233">
    <property type="entry name" value="PH"/>
    <property type="match status" value="1"/>
</dbReference>
<feature type="compositionally biased region" description="Basic and acidic residues" evidence="1">
    <location>
        <begin position="320"/>
        <end position="342"/>
    </location>
</feature>
<dbReference type="OrthoDB" id="2123378at2759"/>
<proteinExistence type="predicted"/>
<dbReference type="InterPro" id="IPR002108">
    <property type="entry name" value="ADF-H"/>
</dbReference>
<feature type="region of interest" description="Disordered" evidence="1">
    <location>
        <begin position="284"/>
        <end position="342"/>
    </location>
</feature>
<feature type="domain" description="ADF-H" evidence="3">
    <location>
        <begin position="2"/>
        <end position="125"/>
    </location>
</feature>
<dbReference type="PROSITE" id="PS50003">
    <property type="entry name" value="PH_DOMAIN"/>
    <property type="match status" value="1"/>
</dbReference>
<dbReference type="PANTHER" id="PTHR10829:SF25">
    <property type="entry name" value="DREBRIN-LIKE PROTEIN"/>
    <property type="match status" value="1"/>
</dbReference>
<dbReference type="PROSITE" id="PS51263">
    <property type="entry name" value="ADF_H"/>
    <property type="match status" value="1"/>
</dbReference>
<dbReference type="Gene3D" id="2.30.29.30">
    <property type="entry name" value="Pleckstrin-homology domain (PH domain)/Phosphotyrosine-binding domain (PTB)"/>
    <property type="match status" value="1"/>
</dbReference>
<feature type="compositionally biased region" description="Polar residues" evidence="1">
    <location>
        <begin position="284"/>
        <end position="294"/>
    </location>
</feature>
<dbReference type="InterPro" id="IPR029006">
    <property type="entry name" value="ADF-H/Gelsolin-like_dom_sf"/>
</dbReference>
<name>A0A067M4U1_BOTB1</name>
<dbReference type="InterPro" id="IPR011993">
    <property type="entry name" value="PH-like_dom_sf"/>
</dbReference>
<dbReference type="GO" id="GO:0005884">
    <property type="term" value="C:actin filament"/>
    <property type="evidence" value="ECO:0007669"/>
    <property type="project" value="TreeGrafter"/>
</dbReference>
<dbReference type="Proteomes" id="UP000027195">
    <property type="component" value="Unassembled WGS sequence"/>
</dbReference>
<accession>A0A067M4U1</accession>
<dbReference type="CDD" id="cd00821">
    <property type="entry name" value="PH"/>
    <property type="match status" value="1"/>
</dbReference>
<dbReference type="Pfam" id="PF00241">
    <property type="entry name" value="Cofilin_ADF"/>
    <property type="match status" value="1"/>
</dbReference>
<dbReference type="InterPro" id="IPR001849">
    <property type="entry name" value="PH_domain"/>
</dbReference>
<keyword evidence="5" id="KW-1185">Reference proteome</keyword>
<dbReference type="STRING" id="930990.A0A067M4U1"/>
<evidence type="ECO:0000259" key="3">
    <source>
        <dbReference type="PROSITE" id="PS51263"/>
    </source>
</evidence>
<reference evidence="5" key="1">
    <citation type="journal article" date="2014" name="Proc. Natl. Acad. Sci. U.S.A.">
        <title>Extensive sampling of basidiomycete genomes demonstrates inadequacy of the white-rot/brown-rot paradigm for wood decay fungi.</title>
        <authorList>
            <person name="Riley R."/>
            <person name="Salamov A.A."/>
            <person name="Brown D.W."/>
            <person name="Nagy L.G."/>
            <person name="Floudas D."/>
            <person name="Held B.W."/>
            <person name="Levasseur A."/>
            <person name="Lombard V."/>
            <person name="Morin E."/>
            <person name="Otillar R."/>
            <person name="Lindquist E.A."/>
            <person name="Sun H."/>
            <person name="LaButti K.M."/>
            <person name="Schmutz J."/>
            <person name="Jabbour D."/>
            <person name="Luo H."/>
            <person name="Baker S.E."/>
            <person name="Pisabarro A.G."/>
            <person name="Walton J.D."/>
            <person name="Blanchette R.A."/>
            <person name="Henrissat B."/>
            <person name="Martin F."/>
            <person name="Cullen D."/>
            <person name="Hibbett D.S."/>
            <person name="Grigoriev I.V."/>
        </authorList>
    </citation>
    <scope>NUCLEOTIDE SEQUENCE [LARGE SCALE GENOMIC DNA]</scope>
    <source>
        <strain evidence="5">FD-172 SS1</strain>
    </source>
</reference>
<gene>
    <name evidence="4" type="ORF">BOTBODRAFT_39287</name>
</gene>
<dbReference type="Gene3D" id="3.40.20.10">
    <property type="entry name" value="Severin"/>
    <property type="match status" value="1"/>
</dbReference>
<organism evidence="4 5">
    <name type="scientific">Botryobasidium botryosum (strain FD-172 SS1)</name>
    <dbReference type="NCBI Taxonomy" id="930990"/>
    <lineage>
        <taxon>Eukaryota</taxon>
        <taxon>Fungi</taxon>
        <taxon>Dikarya</taxon>
        <taxon>Basidiomycota</taxon>
        <taxon>Agaricomycotina</taxon>
        <taxon>Agaricomycetes</taxon>
        <taxon>Cantharellales</taxon>
        <taxon>Botryobasidiaceae</taxon>
        <taxon>Botryobasidium</taxon>
    </lineage>
</organism>
<dbReference type="InParanoid" id="A0A067M4U1"/>
<feature type="region of interest" description="Disordered" evidence="1">
    <location>
        <begin position="375"/>
        <end position="404"/>
    </location>
</feature>
<evidence type="ECO:0000256" key="1">
    <source>
        <dbReference type="SAM" id="MobiDB-lite"/>
    </source>
</evidence>
<dbReference type="GO" id="GO:0030833">
    <property type="term" value="P:regulation of actin filament polymerization"/>
    <property type="evidence" value="ECO:0007669"/>
    <property type="project" value="TreeGrafter"/>
</dbReference>
<feature type="region of interest" description="Disordered" evidence="1">
    <location>
        <begin position="135"/>
        <end position="191"/>
    </location>
</feature>
<evidence type="ECO:0000313" key="5">
    <source>
        <dbReference type="Proteomes" id="UP000027195"/>
    </source>
</evidence>
<dbReference type="PANTHER" id="PTHR10829">
    <property type="entry name" value="CORTACTIN AND DREBRIN"/>
    <property type="match status" value="1"/>
</dbReference>
<feature type="compositionally biased region" description="Low complexity" evidence="1">
    <location>
        <begin position="256"/>
        <end position="269"/>
    </location>
</feature>
<dbReference type="GO" id="GO:0051015">
    <property type="term" value="F:actin filament binding"/>
    <property type="evidence" value="ECO:0007669"/>
    <property type="project" value="TreeGrafter"/>
</dbReference>
<dbReference type="Pfam" id="PF00169">
    <property type="entry name" value="PH"/>
    <property type="match status" value="1"/>
</dbReference>
<protein>
    <recommendedName>
        <fullName evidence="6">ADF-H domain-containing protein</fullName>
    </recommendedName>
</protein>
<dbReference type="HOGENOM" id="CLU_014670_0_0_1"/>
<feature type="domain" description="PH" evidence="2">
    <location>
        <begin position="450"/>
        <end position="550"/>
    </location>
</feature>
<evidence type="ECO:0000259" key="2">
    <source>
        <dbReference type="PROSITE" id="PS50003"/>
    </source>
</evidence>
<dbReference type="EMBL" id="KL198121">
    <property type="protein sequence ID" value="KDQ06857.1"/>
    <property type="molecule type" value="Genomic_DNA"/>
</dbReference>
<dbReference type="GO" id="GO:0030864">
    <property type="term" value="C:cortical actin cytoskeleton"/>
    <property type="evidence" value="ECO:0007669"/>
    <property type="project" value="TreeGrafter"/>
</dbReference>